<dbReference type="RefSeq" id="WP_109504852.1">
    <property type="nucleotide sequence ID" value="NZ_BNAC01000001.1"/>
</dbReference>
<dbReference type="GO" id="GO:0005829">
    <property type="term" value="C:cytosol"/>
    <property type="evidence" value="ECO:0007669"/>
    <property type="project" value="TreeGrafter"/>
</dbReference>
<accession>A0A1I1R400</accession>
<dbReference type="UniPathway" id="UPA00193"/>
<gene>
    <name evidence="9" type="ORF">SAMN05661030_2994</name>
</gene>
<protein>
    <recommendedName>
        <fullName evidence="8">Methylenetetrahydrofolate reductase</fullName>
    </recommendedName>
</protein>
<dbReference type="PANTHER" id="PTHR45754:SF3">
    <property type="entry name" value="METHYLENETETRAHYDROFOLATE REDUCTASE (NADPH)"/>
    <property type="match status" value="1"/>
</dbReference>
<keyword evidence="6 8" id="KW-0560">Oxidoreductase</keyword>
<sequence>MAVVDGPRAGGARVARPGRAELVAALRDATYEVLPFRSAEEKVLADVPTDVALTVTTTEAKGLGPTVDLAVRLTGAGYRAAPHLAARLVRDRAHLADLVAQLTEAGVDRVFVIGGDAAEPAGTYVDALGLLESLDDLGRPFATVGIGGYPEGHGSIAAEHIERALEAKAAHATQVITQLCFDAGTTVDWARTVQQRGVTLPIRVGIPGAISRQKLIRVSAGLGLGQSARFLKKQQNMFWRFFLPGGYSPDRLIQRLTPAFGRTDNGLHGLHVFTFNELDTTEAWRQRWLARLG</sequence>
<keyword evidence="4 8" id="KW-0285">Flavoprotein</keyword>
<dbReference type="Pfam" id="PF02219">
    <property type="entry name" value="MTHFR"/>
    <property type="match status" value="1"/>
</dbReference>
<dbReference type="InterPro" id="IPR029041">
    <property type="entry name" value="FAD-linked_oxidoreductase-like"/>
</dbReference>
<dbReference type="OrthoDB" id="9812555at2"/>
<organism evidence="9 10">
    <name type="scientific">Klenkia taihuensis</name>
    <dbReference type="NCBI Taxonomy" id="1225127"/>
    <lineage>
        <taxon>Bacteria</taxon>
        <taxon>Bacillati</taxon>
        <taxon>Actinomycetota</taxon>
        <taxon>Actinomycetes</taxon>
        <taxon>Geodermatophilales</taxon>
        <taxon>Geodermatophilaceae</taxon>
        <taxon>Klenkia</taxon>
    </lineage>
</organism>
<comment type="cofactor">
    <cofactor evidence="1 8">
        <name>FAD</name>
        <dbReference type="ChEBI" id="CHEBI:57692"/>
    </cofactor>
</comment>
<evidence type="ECO:0000256" key="4">
    <source>
        <dbReference type="ARBA" id="ARBA00022630"/>
    </source>
</evidence>
<keyword evidence="5 8" id="KW-0274">FAD</keyword>
<evidence type="ECO:0000256" key="1">
    <source>
        <dbReference type="ARBA" id="ARBA00001974"/>
    </source>
</evidence>
<evidence type="ECO:0000256" key="7">
    <source>
        <dbReference type="ARBA" id="ARBA00048628"/>
    </source>
</evidence>
<dbReference type="SUPFAM" id="SSF51730">
    <property type="entry name" value="FAD-linked oxidoreductase"/>
    <property type="match status" value="1"/>
</dbReference>
<dbReference type="GO" id="GO:0009086">
    <property type="term" value="P:methionine biosynthetic process"/>
    <property type="evidence" value="ECO:0007669"/>
    <property type="project" value="TreeGrafter"/>
</dbReference>
<reference evidence="10" key="1">
    <citation type="submission" date="2016-10" db="EMBL/GenBank/DDBJ databases">
        <authorList>
            <person name="Varghese N."/>
            <person name="Submissions S."/>
        </authorList>
    </citation>
    <scope>NUCLEOTIDE SEQUENCE [LARGE SCALE GENOMIC DNA]</scope>
    <source>
        <strain evidence="10">DSM 45962</strain>
    </source>
</reference>
<dbReference type="AlphaFoldDB" id="A0A1I1R400"/>
<evidence type="ECO:0000256" key="5">
    <source>
        <dbReference type="ARBA" id="ARBA00022827"/>
    </source>
</evidence>
<proteinExistence type="inferred from homology"/>
<comment type="pathway">
    <text evidence="2 8">One-carbon metabolism; tetrahydrofolate interconversion.</text>
</comment>
<dbReference type="GO" id="GO:0035999">
    <property type="term" value="P:tetrahydrofolate interconversion"/>
    <property type="evidence" value="ECO:0007669"/>
    <property type="project" value="UniProtKB-UniPathway"/>
</dbReference>
<dbReference type="Proteomes" id="UP000199022">
    <property type="component" value="Unassembled WGS sequence"/>
</dbReference>
<comment type="catalytic activity">
    <reaction evidence="7">
        <text>(6S)-5-methyl-5,6,7,8-tetrahydrofolate + NAD(+) = (6R)-5,10-methylene-5,6,7,8-tetrahydrofolate + NADH + H(+)</text>
        <dbReference type="Rhea" id="RHEA:19821"/>
        <dbReference type="ChEBI" id="CHEBI:15378"/>
        <dbReference type="ChEBI" id="CHEBI:15636"/>
        <dbReference type="ChEBI" id="CHEBI:18608"/>
        <dbReference type="ChEBI" id="CHEBI:57540"/>
        <dbReference type="ChEBI" id="CHEBI:57945"/>
        <dbReference type="EC" id="1.5.1.54"/>
    </reaction>
    <physiologicalReaction direction="right-to-left" evidence="7">
        <dbReference type="Rhea" id="RHEA:19823"/>
    </physiologicalReaction>
</comment>
<dbReference type="InterPro" id="IPR003171">
    <property type="entry name" value="Mehydrof_redctse-like"/>
</dbReference>
<evidence type="ECO:0000256" key="2">
    <source>
        <dbReference type="ARBA" id="ARBA00004777"/>
    </source>
</evidence>
<dbReference type="GO" id="GO:0106312">
    <property type="term" value="F:methylenetetrahydrofolate reductase (NADH) activity"/>
    <property type="evidence" value="ECO:0007669"/>
    <property type="project" value="UniProtKB-EC"/>
</dbReference>
<dbReference type="GO" id="GO:0071949">
    <property type="term" value="F:FAD binding"/>
    <property type="evidence" value="ECO:0007669"/>
    <property type="project" value="TreeGrafter"/>
</dbReference>
<dbReference type="Gene3D" id="3.20.20.220">
    <property type="match status" value="1"/>
</dbReference>
<keyword evidence="10" id="KW-1185">Reference proteome</keyword>
<evidence type="ECO:0000313" key="10">
    <source>
        <dbReference type="Proteomes" id="UP000199022"/>
    </source>
</evidence>
<dbReference type="PANTHER" id="PTHR45754">
    <property type="entry name" value="METHYLENETETRAHYDROFOLATE REDUCTASE"/>
    <property type="match status" value="1"/>
</dbReference>
<name>A0A1I1R400_9ACTN</name>
<dbReference type="EMBL" id="FOMD01000003">
    <property type="protein sequence ID" value="SFD26283.1"/>
    <property type="molecule type" value="Genomic_DNA"/>
</dbReference>
<dbReference type="STRING" id="1225127.SAMN05661030_2994"/>
<comment type="similarity">
    <text evidence="3 8">Belongs to the methylenetetrahydrofolate reductase family.</text>
</comment>
<evidence type="ECO:0000256" key="8">
    <source>
        <dbReference type="RuleBase" id="RU003862"/>
    </source>
</evidence>
<evidence type="ECO:0000256" key="6">
    <source>
        <dbReference type="ARBA" id="ARBA00023002"/>
    </source>
</evidence>
<evidence type="ECO:0000313" key="9">
    <source>
        <dbReference type="EMBL" id="SFD26283.1"/>
    </source>
</evidence>
<evidence type="ECO:0000256" key="3">
    <source>
        <dbReference type="ARBA" id="ARBA00006743"/>
    </source>
</evidence>